<proteinExistence type="predicted"/>
<organism evidence="1">
    <name type="scientific">Eubacterium limosum</name>
    <dbReference type="NCBI Taxonomy" id="1736"/>
    <lineage>
        <taxon>Bacteria</taxon>
        <taxon>Bacillati</taxon>
        <taxon>Bacillota</taxon>
        <taxon>Clostridia</taxon>
        <taxon>Eubacteriales</taxon>
        <taxon>Eubacteriaceae</taxon>
        <taxon>Eubacterium</taxon>
    </lineage>
</organism>
<protein>
    <submittedName>
        <fullName evidence="1">Uncharacterized protein</fullName>
    </submittedName>
</protein>
<dbReference type="AlphaFoldDB" id="A0A6N3ACZ3"/>
<dbReference type="EMBL" id="CACRTR010000004">
    <property type="protein sequence ID" value="VYT87706.1"/>
    <property type="molecule type" value="Genomic_DNA"/>
</dbReference>
<gene>
    <name evidence="1" type="ORF">ELLFYP34_02133</name>
</gene>
<dbReference type="InterPro" id="IPR037010">
    <property type="entry name" value="VitB12-dep_Met_synth_activ_sf"/>
</dbReference>
<sequence length="195" mass="21304">MNGQIFNPVPFEITMETLNDALKLRNRKRLLNQAQLLLDQTNAAAVPKALVIPGSVDKKTETQIVINGASFTSPKLMTNLDEGDALYAYIATCGTEIDAYAASLTDQMDLFIIDGIMNLLVGTGKTFVSEKVSSSVGWPDIYDYVPGMGEAWPKDEQVKLFNLFGCYPAEIGVSMEDAAFVLPRRSTIGILSKTK</sequence>
<reference evidence="1" key="1">
    <citation type="submission" date="2019-11" db="EMBL/GenBank/DDBJ databases">
        <authorList>
            <person name="Feng L."/>
        </authorList>
    </citation>
    <scope>NUCLEOTIDE SEQUENCE</scope>
    <source>
        <strain evidence="1">ElimosumLFYP34</strain>
    </source>
</reference>
<evidence type="ECO:0000313" key="1">
    <source>
        <dbReference type="EMBL" id="VYT87706.1"/>
    </source>
</evidence>
<dbReference type="GO" id="GO:0008705">
    <property type="term" value="F:methionine synthase activity"/>
    <property type="evidence" value="ECO:0007669"/>
    <property type="project" value="InterPro"/>
</dbReference>
<accession>A0A6N3ACZ3</accession>
<name>A0A6N3ACZ3_EUBLI</name>
<dbReference type="SUPFAM" id="SSF56507">
    <property type="entry name" value="Methionine synthase activation domain-like"/>
    <property type="match status" value="1"/>
</dbReference>
<dbReference type="Gene3D" id="3.40.109.40">
    <property type="match status" value="1"/>
</dbReference>